<reference evidence="2 3" key="1">
    <citation type="submission" date="2019-09" db="EMBL/GenBank/DDBJ databases">
        <title>Genome sequence and assembly of Adhaeribacter sp.</title>
        <authorList>
            <person name="Chhetri G."/>
        </authorList>
    </citation>
    <scope>NUCLEOTIDE SEQUENCE [LARGE SCALE GENOMIC DNA]</scope>
    <source>
        <strain evidence="2 3">DK36</strain>
    </source>
</reference>
<keyword evidence="3" id="KW-1185">Reference proteome</keyword>
<evidence type="ECO:0000259" key="1">
    <source>
        <dbReference type="Pfam" id="PF00535"/>
    </source>
</evidence>
<comment type="caution">
    <text evidence="2">The sequence shown here is derived from an EMBL/GenBank/DDBJ whole genome shotgun (WGS) entry which is preliminary data.</text>
</comment>
<gene>
    <name evidence="2" type="ORF">F0145_03645</name>
</gene>
<dbReference type="InterPro" id="IPR001173">
    <property type="entry name" value="Glyco_trans_2-like"/>
</dbReference>
<dbReference type="AlphaFoldDB" id="A0A5M6DM70"/>
<dbReference type="InterPro" id="IPR029044">
    <property type="entry name" value="Nucleotide-diphossugar_trans"/>
</dbReference>
<proteinExistence type="predicted"/>
<dbReference type="Gene3D" id="3.90.550.10">
    <property type="entry name" value="Spore Coat Polysaccharide Biosynthesis Protein SpsA, Chain A"/>
    <property type="match status" value="1"/>
</dbReference>
<dbReference type="CDD" id="cd04179">
    <property type="entry name" value="DPM_DPG-synthase_like"/>
    <property type="match status" value="1"/>
</dbReference>
<dbReference type="SUPFAM" id="SSF53448">
    <property type="entry name" value="Nucleotide-diphospho-sugar transferases"/>
    <property type="match status" value="1"/>
</dbReference>
<organism evidence="2 3">
    <name type="scientific">Adhaeribacter rhizoryzae</name>
    <dbReference type="NCBI Taxonomy" id="2607907"/>
    <lineage>
        <taxon>Bacteria</taxon>
        <taxon>Pseudomonadati</taxon>
        <taxon>Bacteroidota</taxon>
        <taxon>Cytophagia</taxon>
        <taxon>Cytophagales</taxon>
        <taxon>Hymenobacteraceae</taxon>
        <taxon>Adhaeribacter</taxon>
    </lineage>
</organism>
<keyword evidence="2" id="KW-0808">Transferase</keyword>
<dbReference type="PANTHER" id="PTHR10859:SF91">
    <property type="entry name" value="DOLICHYL-PHOSPHATE BETA-GLUCOSYLTRANSFERASE"/>
    <property type="match status" value="1"/>
</dbReference>
<protein>
    <submittedName>
        <fullName evidence="2">Glycosyltransferase family 2 protein</fullName>
    </submittedName>
</protein>
<dbReference type="RefSeq" id="WP_150086949.1">
    <property type="nucleotide sequence ID" value="NZ_VWSF01000002.1"/>
</dbReference>
<name>A0A5M6DM70_9BACT</name>
<dbReference type="GO" id="GO:0016740">
    <property type="term" value="F:transferase activity"/>
    <property type="evidence" value="ECO:0007669"/>
    <property type="project" value="UniProtKB-KW"/>
</dbReference>
<dbReference type="Pfam" id="PF00535">
    <property type="entry name" value="Glycos_transf_2"/>
    <property type="match status" value="1"/>
</dbReference>
<evidence type="ECO:0000313" key="3">
    <source>
        <dbReference type="Proteomes" id="UP000323426"/>
    </source>
</evidence>
<dbReference type="PANTHER" id="PTHR10859">
    <property type="entry name" value="GLYCOSYL TRANSFERASE"/>
    <property type="match status" value="1"/>
</dbReference>
<dbReference type="GO" id="GO:0006487">
    <property type="term" value="P:protein N-linked glycosylation"/>
    <property type="evidence" value="ECO:0007669"/>
    <property type="project" value="TreeGrafter"/>
</dbReference>
<dbReference type="EMBL" id="VWSF01000002">
    <property type="protein sequence ID" value="KAA5548621.1"/>
    <property type="molecule type" value="Genomic_DNA"/>
</dbReference>
<evidence type="ECO:0000313" key="2">
    <source>
        <dbReference type="EMBL" id="KAA5548621.1"/>
    </source>
</evidence>
<accession>A0A5M6DM70</accession>
<feature type="domain" description="Glycosyltransferase 2-like" evidence="1">
    <location>
        <begin position="8"/>
        <end position="170"/>
    </location>
</feature>
<sequence>MLAHQLDIVLPCYNPGKNWVATVIASLTYLQQCLPDTELFIYLVNDGSTTGITPTDIDQLRQSLKNFTYLAYTPNQGKGHALRTGVAAAGHQYCIYTDIDFPYYEKDFLQIYQALRSGQADLVAGVRDKAYYSNIPDVRSRVSKLFRFVLTKTIKLPLYDTQCGLKGFNQRGRELFLKTVTKRYLFDFEFILLAAKAHLSVSSVQVTLKPNITFGALSFRILATESISYLKLMLSKRKVPASG</sequence>
<dbReference type="Proteomes" id="UP000323426">
    <property type="component" value="Unassembled WGS sequence"/>
</dbReference>